<dbReference type="GeneID" id="63807623"/>
<gene>
    <name evidence="1" type="ORF">DL89DRAFT_311102</name>
</gene>
<name>A0A1Y1WEP1_9FUNG</name>
<evidence type="ECO:0000313" key="2">
    <source>
        <dbReference type="Proteomes" id="UP000193922"/>
    </source>
</evidence>
<feature type="non-terminal residue" evidence="1">
    <location>
        <position position="1"/>
    </location>
</feature>
<comment type="caution">
    <text evidence="1">The sequence shown here is derived from an EMBL/GenBank/DDBJ whole genome shotgun (WGS) entry which is preliminary data.</text>
</comment>
<dbReference type="Proteomes" id="UP000193922">
    <property type="component" value="Unassembled WGS sequence"/>
</dbReference>
<evidence type="ECO:0000313" key="1">
    <source>
        <dbReference type="EMBL" id="ORX71808.1"/>
    </source>
</evidence>
<dbReference type="EMBL" id="MCFD01000003">
    <property type="protein sequence ID" value="ORX71808.1"/>
    <property type="molecule type" value="Genomic_DNA"/>
</dbReference>
<evidence type="ECO:0008006" key="3">
    <source>
        <dbReference type="Google" id="ProtNLM"/>
    </source>
</evidence>
<dbReference type="RefSeq" id="XP_040745232.1">
    <property type="nucleotide sequence ID" value="XM_040890975.1"/>
</dbReference>
<dbReference type="AlphaFoldDB" id="A0A1Y1WEP1"/>
<keyword evidence="2" id="KW-1185">Reference proteome</keyword>
<proteinExistence type="predicted"/>
<reference evidence="1 2" key="1">
    <citation type="submission" date="2016-07" db="EMBL/GenBank/DDBJ databases">
        <title>Pervasive Adenine N6-methylation of Active Genes in Fungi.</title>
        <authorList>
            <consortium name="DOE Joint Genome Institute"/>
            <person name="Mondo S.J."/>
            <person name="Dannebaum R.O."/>
            <person name="Kuo R.C."/>
            <person name="Labutti K."/>
            <person name="Haridas S."/>
            <person name="Kuo A."/>
            <person name="Salamov A."/>
            <person name="Ahrendt S.R."/>
            <person name="Lipzen A."/>
            <person name="Sullivan W."/>
            <person name="Andreopoulos W.B."/>
            <person name="Clum A."/>
            <person name="Lindquist E."/>
            <person name="Daum C."/>
            <person name="Ramamoorthy G.K."/>
            <person name="Gryganskyi A."/>
            <person name="Culley D."/>
            <person name="Magnuson J.K."/>
            <person name="James T.Y."/>
            <person name="O'Malley M.A."/>
            <person name="Stajich J.E."/>
            <person name="Spatafora J.W."/>
            <person name="Visel A."/>
            <person name="Grigoriev I.V."/>
        </authorList>
    </citation>
    <scope>NUCLEOTIDE SEQUENCE [LARGE SCALE GENOMIC DNA]</scope>
    <source>
        <strain evidence="1 2">ATCC 12442</strain>
    </source>
</reference>
<sequence length="587" mass="65850">VAYLKLLFKRGSSLATCSTAGCPGSQLKDSRDRISSSAHTDTYSLNSRLSLQSISTNISSTMSKTVANINSVACDRMLEGILLYAAQGSHEETGVVGSFLRMIELASVCRQWRFRLIAHICRTAIAECKRVPHQNAGNNSPSSYKWISNIKLITAMGLSSKTRELYIYDIDGKGTSSFSAAMEATRFGSYSWDRVSLLKFGRGAFKDTEAGNPGVIGSVFSILTSNFPSISNVNYLLDSLPRTSGTTLRAMLINHYTSQSMTVCIREWNLTASLGLLRQDITKLDISTSVMAGALQDLRFPNSSLQYLRVTDVERCFRWDWFRSDANEWYVVFPELKELVLEFVCMGDDMGTMSIARFGLRFPKLLMLRALNGLLYYSDFYTAFVDSPLESLYIAEMGTHLEYVDSRVIRNVHALEIRPMESTSYLLHMVSPYSHLLSVDSMAQAAILVSIPPYMLPAINWTNLREVELDLDRLEFEPIDALLLRLPFIKSLSINYFVYSWQTTDDYHPHCTSSDSPVELLSMSLQYVSLAIKDKNLGPVCVKWLCTLIPHIPSLLTARVPHTCVDEIKQFVQLSGKDIGIREAACY</sequence>
<organism evidence="1 2">
    <name type="scientific">Linderina pennispora</name>
    <dbReference type="NCBI Taxonomy" id="61395"/>
    <lineage>
        <taxon>Eukaryota</taxon>
        <taxon>Fungi</taxon>
        <taxon>Fungi incertae sedis</taxon>
        <taxon>Zoopagomycota</taxon>
        <taxon>Kickxellomycotina</taxon>
        <taxon>Kickxellomycetes</taxon>
        <taxon>Kickxellales</taxon>
        <taxon>Kickxellaceae</taxon>
        <taxon>Linderina</taxon>
    </lineage>
</organism>
<protein>
    <recommendedName>
        <fullName evidence="3">F-box domain-containing protein</fullName>
    </recommendedName>
</protein>
<dbReference type="OrthoDB" id="5559863at2759"/>
<accession>A0A1Y1WEP1</accession>